<protein>
    <recommendedName>
        <fullName evidence="3">Lipocalin-like domain-containing protein</fullName>
    </recommendedName>
</protein>
<dbReference type="Proteomes" id="UP000193240">
    <property type="component" value="Unassembled WGS sequence"/>
</dbReference>
<dbReference type="OMA" id="GERRYCM"/>
<keyword evidence="2" id="KW-1185">Reference proteome</keyword>
<sequence length="198" mass="22380">MAAPESANIKNLRGKWTMNKTLSDPFDPVLALQGIGWLTRKAIGAATVTLHVKHYTLEDGTTVKIDIDQVLSGGLKGSVEERTLDWQWRGHTDFLFGTVKGHNRYTTLAAVQEEAKGKGVTEEDAKFLAEGWLKETEEGEVMESFVENEANKWTAWQIWGFAEIGGKRMYVRRIVVRKTDKGEFKRVRLVYDYTGELA</sequence>
<evidence type="ECO:0000313" key="2">
    <source>
        <dbReference type="Proteomes" id="UP000193240"/>
    </source>
</evidence>
<dbReference type="InterPro" id="IPR012674">
    <property type="entry name" value="Calycin"/>
</dbReference>
<dbReference type="PANTHER" id="PTHR38115">
    <property type="entry name" value="LIPOCALIN-LIKE DOMAIN-CONTAINING PROTEIN"/>
    <property type="match status" value="1"/>
</dbReference>
<proteinExistence type="predicted"/>
<accession>A0A1Y2M2R2</accession>
<name>A0A1Y2M2R2_EPING</name>
<reference evidence="1 2" key="1">
    <citation type="journal article" date="2017" name="Genome Announc.">
        <title>Genome sequence of the saprophytic ascomycete Epicoccum nigrum ICMP 19927 strain isolated from New Zealand.</title>
        <authorList>
            <person name="Fokin M."/>
            <person name="Fleetwood D."/>
            <person name="Weir B.S."/>
            <person name="Villas-Boas S.G."/>
        </authorList>
    </citation>
    <scope>NUCLEOTIDE SEQUENCE [LARGE SCALE GENOMIC DNA]</scope>
    <source>
        <strain evidence="1 2">ICMP 19927</strain>
    </source>
</reference>
<organism evidence="1 2">
    <name type="scientific">Epicoccum nigrum</name>
    <name type="common">Soil fungus</name>
    <name type="synonym">Epicoccum purpurascens</name>
    <dbReference type="NCBI Taxonomy" id="105696"/>
    <lineage>
        <taxon>Eukaryota</taxon>
        <taxon>Fungi</taxon>
        <taxon>Dikarya</taxon>
        <taxon>Ascomycota</taxon>
        <taxon>Pezizomycotina</taxon>
        <taxon>Dothideomycetes</taxon>
        <taxon>Pleosporomycetidae</taxon>
        <taxon>Pleosporales</taxon>
        <taxon>Pleosporineae</taxon>
        <taxon>Didymellaceae</taxon>
        <taxon>Epicoccum</taxon>
    </lineage>
</organism>
<dbReference type="InParanoid" id="A0A1Y2M2R2"/>
<dbReference type="EMBL" id="KZ107843">
    <property type="protein sequence ID" value="OSS49498.1"/>
    <property type="molecule type" value="Genomic_DNA"/>
</dbReference>
<dbReference type="InterPro" id="IPR053037">
    <property type="entry name" value="Pericyclase_pydY-like"/>
</dbReference>
<evidence type="ECO:0008006" key="3">
    <source>
        <dbReference type="Google" id="ProtNLM"/>
    </source>
</evidence>
<evidence type="ECO:0000313" key="1">
    <source>
        <dbReference type="EMBL" id="OSS49498.1"/>
    </source>
</evidence>
<dbReference type="PANTHER" id="PTHR38115:SF1">
    <property type="entry name" value="LIPOCALIN-LIKE DOMAIN-CONTAINING PROTEIN"/>
    <property type="match status" value="1"/>
</dbReference>
<dbReference type="Gene3D" id="2.40.128.20">
    <property type="match status" value="1"/>
</dbReference>
<dbReference type="AlphaFoldDB" id="A0A1Y2M2R2"/>
<gene>
    <name evidence="1" type="ORF">B5807_06039</name>
</gene>